<dbReference type="InterPro" id="IPR009050">
    <property type="entry name" value="Globin-like_sf"/>
</dbReference>
<keyword evidence="1" id="KW-0813">Transport</keyword>
<dbReference type="Proteomes" id="UP000000844">
    <property type="component" value="Chromosome"/>
</dbReference>
<dbReference type="InterPro" id="IPR012292">
    <property type="entry name" value="Globin/Proto"/>
</dbReference>
<dbReference type="HOGENOM" id="CLU_103526_1_0_11"/>
<organism evidence="6 7">
    <name type="scientific">Stackebrandtia nassauensis (strain DSM 44728 / CIP 108903 / NRRL B-16338 / NBRC 102104 / LLR-40K-21)</name>
    <dbReference type="NCBI Taxonomy" id="446470"/>
    <lineage>
        <taxon>Bacteria</taxon>
        <taxon>Bacillati</taxon>
        <taxon>Actinomycetota</taxon>
        <taxon>Actinomycetes</taxon>
        <taxon>Glycomycetales</taxon>
        <taxon>Glycomycetaceae</taxon>
        <taxon>Stackebrandtia</taxon>
    </lineage>
</organism>
<dbReference type="GO" id="GO:0046872">
    <property type="term" value="F:metal ion binding"/>
    <property type="evidence" value="ECO:0007669"/>
    <property type="project" value="UniProtKB-KW"/>
</dbReference>
<dbReference type="eggNOG" id="COG2346">
    <property type="taxonomic scope" value="Bacteria"/>
</dbReference>
<evidence type="ECO:0000313" key="7">
    <source>
        <dbReference type="Proteomes" id="UP000000844"/>
    </source>
</evidence>
<dbReference type="InterPro" id="IPR001486">
    <property type="entry name" value="Hemoglobin_trunc"/>
</dbReference>
<dbReference type="Pfam" id="PF01152">
    <property type="entry name" value="Bac_globin"/>
    <property type="match status" value="1"/>
</dbReference>
<evidence type="ECO:0000256" key="1">
    <source>
        <dbReference type="ARBA" id="ARBA00022448"/>
    </source>
</evidence>
<keyword evidence="2 5" id="KW-0349">Heme</keyword>
<dbReference type="OrthoDB" id="9798157at2"/>
<dbReference type="AlphaFoldDB" id="D3Q4R7"/>
<evidence type="ECO:0000256" key="2">
    <source>
        <dbReference type="ARBA" id="ARBA00022617"/>
    </source>
</evidence>
<dbReference type="EMBL" id="CP001778">
    <property type="protein sequence ID" value="ADD42097.1"/>
    <property type="molecule type" value="Genomic_DNA"/>
</dbReference>
<dbReference type="Gene3D" id="1.10.490.10">
    <property type="entry name" value="Globins"/>
    <property type="match status" value="1"/>
</dbReference>
<reference evidence="6 7" key="1">
    <citation type="journal article" date="2009" name="Stand. Genomic Sci.">
        <title>Complete genome sequence of Stackebrandtia nassauensis type strain (LLR-40K-21).</title>
        <authorList>
            <person name="Munk C."/>
            <person name="Lapidus A."/>
            <person name="Copeland A."/>
            <person name="Jando M."/>
            <person name="Mayilraj S."/>
            <person name="Glavina Del Rio T."/>
            <person name="Nolan M."/>
            <person name="Chen F."/>
            <person name="Lucas S."/>
            <person name="Tice H."/>
            <person name="Cheng J.F."/>
            <person name="Han C."/>
            <person name="Detter J.C."/>
            <person name="Bruce D."/>
            <person name="Goodwin L."/>
            <person name="Chain P."/>
            <person name="Pitluck S."/>
            <person name="Goker M."/>
            <person name="Ovchinikova G."/>
            <person name="Pati A."/>
            <person name="Ivanova N."/>
            <person name="Mavromatis K."/>
            <person name="Chen A."/>
            <person name="Palaniappan K."/>
            <person name="Land M."/>
            <person name="Hauser L."/>
            <person name="Chang Y.J."/>
            <person name="Jeffries C.D."/>
            <person name="Bristow J."/>
            <person name="Eisen J.A."/>
            <person name="Markowitz V."/>
            <person name="Hugenholtz P."/>
            <person name="Kyrpides N.C."/>
            <person name="Klenk H.P."/>
        </authorList>
    </citation>
    <scope>NUCLEOTIDE SEQUENCE [LARGE SCALE GENOMIC DNA]</scope>
    <source>
        <strain evidence="7">DSM 44728 / CIP 108903 / NRRL B-16338 / NBRC 102104 / LLR-40K-21</strain>
    </source>
</reference>
<evidence type="ECO:0000256" key="4">
    <source>
        <dbReference type="ARBA" id="ARBA00023004"/>
    </source>
</evidence>
<keyword evidence="4 5" id="KW-0408">Iron</keyword>
<dbReference type="CDD" id="cd14775">
    <property type="entry name" value="TrHb2_O-like"/>
    <property type="match status" value="1"/>
</dbReference>
<evidence type="ECO:0000313" key="6">
    <source>
        <dbReference type="EMBL" id="ADD42097.1"/>
    </source>
</evidence>
<dbReference type="KEGG" id="sna:Snas_2414"/>
<feature type="binding site" description="distal binding residue" evidence="5">
    <location>
        <position position="48"/>
    </location>
    <ligand>
        <name>heme</name>
        <dbReference type="ChEBI" id="CHEBI:30413"/>
    </ligand>
    <ligandPart>
        <name>Fe</name>
        <dbReference type="ChEBI" id="CHEBI:18248"/>
    </ligandPart>
</feature>
<keyword evidence="7" id="KW-1185">Reference proteome</keyword>
<dbReference type="GO" id="GO:0019825">
    <property type="term" value="F:oxygen binding"/>
    <property type="evidence" value="ECO:0007669"/>
    <property type="project" value="InterPro"/>
</dbReference>
<gene>
    <name evidence="6" type="ordered locus">Snas_2414</name>
</gene>
<dbReference type="GO" id="GO:0020037">
    <property type="term" value="F:heme binding"/>
    <property type="evidence" value="ECO:0007669"/>
    <property type="project" value="InterPro"/>
</dbReference>
<sequence>MSDETQSLYQLIGHERLQQTVNLFYTSVLKDPLLQPLFGDGHPTHVEHLTAFLAEVFGGPPRYTDELGGFATILKAHRGLNITDEQRARFIELFDLAMVRTGLGNDDTIRMTLNEYLSFGTEVAQINSFATTDAELHPCQEVPRWP</sequence>
<dbReference type="STRING" id="446470.Snas_2414"/>
<evidence type="ECO:0000256" key="3">
    <source>
        <dbReference type="ARBA" id="ARBA00022723"/>
    </source>
</evidence>
<name>D3Q4R7_STANL</name>
<keyword evidence="3 5" id="KW-0479">Metal-binding</keyword>
<protein>
    <submittedName>
        <fullName evidence="6">Globin</fullName>
    </submittedName>
</protein>
<evidence type="ECO:0000256" key="5">
    <source>
        <dbReference type="PIRSR" id="PIRSR601486-1"/>
    </source>
</evidence>
<dbReference type="SUPFAM" id="SSF46458">
    <property type="entry name" value="Globin-like"/>
    <property type="match status" value="1"/>
</dbReference>
<proteinExistence type="predicted"/>
<accession>D3Q4R7</accession>